<dbReference type="Pfam" id="PF14912">
    <property type="entry name" value="THEG"/>
    <property type="match status" value="1"/>
</dbReference>
<protein>
    <submittedName>
        <fullName evidence="3">Uncharacterized protein LOC111596211</fullName>
    </submittedName>
</protein>
<feature type="region of interest" description="Disordered" evidence="1">
    <location>
        <begin position="1"/>
        <end position="23"/>
    </location>
</feature>
<proteinExistence type="predicted"/>
<reference evidence="3" key="1">
    <citation type="submission" date="2025-08" db="UniProtKB">
        <authorList>
            <consortium name="RefSeq"/>
        </authorList>
    </citation>
    <scope>IDENTIFICATION</scope>
    <source>
        <strain evidence="3">15085-1641.00</strain>
        <tissue evidence="3">Whole body</tissue>
    </source>
</reference>
<dbReference type="SMART" id="SM00705">
    <property type="entry name" value="THEG"/>
    <property type="match status" value="3"/>
</dbReference>
<organism evidence="2 3">
    <name type="scientific">Drosophila hydei</name>
    <name type="common">Fruit fly</name>
    <dbReference type="NCBI Taxonomy" id="7224"/>
    <lineage>
        <taxon>Eukaryota</taxon>
        <taxon>Metazoa</taxon>
        <taxon>Ecdysozoa</taxon>
        <taxon>Arthropoda</taxon>
        <taxon>Hexapoda</taxon>
        <taxon>Insecta</taxon>
        <taxon>Pterygota</taxon>
        <taxon>Neoptera</taxon>
        <taxon>Endopterygota</taxon>
        <taxon>Diptera</taxon>
        <taxon>Brachycera</taxon>
        <taxon>Muscomorpha</taxon>
        <taxon>Ephydroidea</taxon>
        <taxon>Drosophilidae</taxon>
        <taxon>Drosophila</taxon>
    </lineage>
</organism>
<evidence type="ECO:0000256" key="1">
    <source>
        <dbReference type="SAM" id="MobiDB-lite"/>
    </source>
</evidence>
<dbReference type="GeneID" id="111596211"/>
<dbReference type="RefSeq" id="XP_023166092.1">
    <property type="nucleotide sequence ID" value="XM_023310324.2"/>
</dbReference>
<name>A0A6J1LMR7_DROHY</name>
<evidence type="ECO:0000313" key="2">
    <source>
        <dbReference type="Proteomes" id="UP000504633"/>
    </source>
</evidence>
<evidence type="ECO:0000313" key="3">
    <source>
        <dbReference type="RefSeq" id="XP_023166092.1"/>
    </source>
</evidence>
<feature type="region of interest" description="Disordered" evidence="1">
    <location>
        <begin position="191"/>
        <end position="223"/>
    </location>
</feature>
<keyword evidence="2" id="KW-1185">Reference proteome</keyword>
<dbReference type="KEGG" id="dhe:111596211"/>
<gene>
    <name evidence="3" type="primary">LOC111596211</name>
</gene>
<accession>A0A6J1LMR7</accession>
<dbReference type="OrthoDB" id="8015522at2759"/>
<dbReference type="AlphaFoldDB" id="A0A6J1LMR7"/>
<dbReference type="OMA" id="PPHCPIP"/>
<sequence length="255" mass="30304">MSFNDEGEVSDKRGFEEEEKPEPSWVAWCERNSHPIKRHLHREERCVTRWQKPGPMKKKEWKHFFQWALRNAMPKEPPIVEVPIPCAPKYLPCARETRKMEMEALVEKMEKLSKPLERKSTPKYHSEKPFYPYSPIIVWGKPAHHDKGRPFPPPFIPCFFSNNELEDDFWASFRFKVRPAALKARPSPRILSLSKPHVKPPNPPHCPIPKKTPEPLEVPPPKRKKFTPRGWKLHQIRLIYLSKPVSRPEFEYFYM</sequence>
<dbReference type="Proteomes" id="UP000504633">
    <property type="component" value="Unplaced"/>
</dbReference>
<dbReference type="InterPro" id="IPR006623">
    <property type="entry name" value="THEG"/>
</dbReference>